<feature type="domain" description="Big-1" evidence="2">
    <location>
        <begin position="1895"/>
        <end position="1982"/>
    </location>
</feature>
<feature type="domain" description="Big-1" evidence="2">
    <location>
        <begin position="552"/>
        <end position="654"/>
    </location>
</feature>
<gene>
    <name evidence="3" type="ORF">Strain138_002523</name>
    <name evidence="4" type="ORF">Strain318_002523</name>
</gene>
<dbReference type="SMART" id="SM00634">
    <property type="entry name" value="BID_1"/>
    <property type="match status" value="12"/>
</dbReference>
<feature type="domain" description="Big-1" evidence="2">
    <location>
        <begin position="2199"/>
        <end position="2302"/>
    </location>
</feature>
<dbReference type="RefSeq" id="WP_367886066.1">
    <property type="nucleotide sequence ID" value="NZ_CP130612.1"/>
</dbReference>
<comment type="similarity">
    <text evidence="1">Belongs to the intimin/invasin family.</text>
</comment>
<dbReference type="Gene3D" id="2.60.40.10">
    <property type="entry name" value="Immunoglobulins"/>
    <property type="match status" value="13"/>
</dbReference>
<dbReference type="InterPro" id="IPR051715">
    <property type="entry name" value="Intimin-Invasin_domain"/>
</dbReference>
<dbReference type="PANTHER" id="PTHR39576">
    <property type="entry name" value="ATTACHING AND EFFACING PROTEIN HOMOLOG-RELATED-RELATED"/>
    <property type="match status" value="1"/>
</dbReference>
<dbReference type="SUPFAM" id="SSF49373">
    <property type="entry name" value="Invasin/intimin cell-adhesion fragments"/>
    <property type="match status" value="13"/>
</dbReference>
<protein>
    <submittedName>
        <fullName evidence="3">Ig-like domain-containing protein</fullName>
    </submittedName>
</protein>
<accession>A0AA49K2P8</accession>
<dbReference type="Proteomes" id="UP001229955">
    <property type="component" value="Chromosome"/>
</dbReference>
<feature type="domain" description="Big-1" evidence="2">
    <location>
        <begin position="1685"/>
        <end position="1784"/>
    </location>
</feature>
<keyword evidence="5" id="KW-1185">Reference proteome</keyword>
<dbReference type="InterPro" id="IPR003344">
    <property type="entry name" value="Big_1_dom"/>
</dbReference>
<feature type="domain" description="Big-1" evidence="2">
    <location>
        <begin position="1173"/>
        <end position="1269"/>
    </location>
</feature>
<dbReference type="InterPro" id="IPR013783">
    <property type="entry name" value="Ig-like_fold"/>
</dbReference>
<dbReference type="EMBL" id="CP130613">
    <property type="protein sequence ID" value="WKW16113.1"/>
    <property type="molecule type" value="Genomic_DNA"/>
</dbReference>
<name>A0AA49JWD4_9BACT</name>
<sequence>MRPSPGPSAPRRVAALAALFAFSLLSCGREVTGPDRSRIAMLAFAPEFTGPMAAIDGAGDAVPFEKVRVVLRREDGSILKDTLVDFPSDAEFVELALTIPIPQDAPSAGLPLTVAMAYVNAAGDTVFRGGPNPLVAKPLGTPGATDPVNVPVVYDGPGKGAARVAITPKTGSVVSGGSTAFAATAFDDADRPINNTPFVFSSLDTTRGVVNPSTGVATWRPVRGTARIVAELPNGLRADTATFTVALPASKLVLGSGGAQTGAVNAALGDTIILRTLASDDVPVQGVVVSFAVTTGAGSLSVTTDTSDADGNVKTVWTLGATLGAQSITATSAGLTGSPLVVGATATAAAPVRLEIQAQPTAGVAGAALAPALTVIARDAFGNAVPTFADSVVIVVAGAQPPTLGGSTTRVPVSGTAAFEDLALTLAGEYTLIARSGALAPDTTTAISIAPAAAARLSFVQEPVNAVAGAALTPALTVRSTDAFGNLTPTFTGPIALTLREAGTATLAGTATQNAVAGVATFADLSVQKAGTGYRLEATSGTLQPDTSVAFSITAASASQFAIVSGNEQTGVAGAALASPLTVVVRDGFGNPVSGASVTWAITTGGGSLGATTSVTDSDGRASTTWTLGNGAGAQSATASVATLTDVVFSATATAGAPAQLVLSAIPASDTAGSPLAVLTATLRDALGNVVTTFTGDVSVSLATNPAAGTLEGTVTRAAVAGVVSFDDLVIKKAGAGYTLRASIAAPAISSDTTAAFAIAAAAAAQFAIESGNNQSVVAGSAFPQPLRVRVLDAFGNPKAGHPTQWSSVDVVTLAASGTVLTDAAGIAENTATAATVAGPQSLGPSVTATDVSGTLIFEHVVTAGTATQLVFTSQPDTVTAGEPFPPTLFVEFRDALGNRVTTLSDSVTMSIESGPPTGALLPPSVLTQFIPSGGGPAGQFAGLEINVAGTYVLRGTTKGGLTGVSAPLVVRPDGFRQLLLISGGNDTATVNQPFGAPLRVRVLDSHGNPVSGAKTTWIDQGGGAVLAGDTVLTDASGYAENTATHPAVPVAASAVTAFVIGGADSRDFFYTTLPLATRVAVTAAPASTIVPGAAFSVGAEARDALGNLANAYGDSATISIRTGPAGATLGGTLTRAMVAGAVTFTGLSVDRAGTYRLQVSSAGLIADTSVTFTAEAGAPDTVVVVSGDFQLATLQTSLANPLVVEVRDQFGNPVPNVSVDFMATSGAASVTVTPVLTDAAGRAESNVVIGTTTDTVRVSATATGVTTPAIFTALPQAGAPANLYPITQPTNVDAGQTMSAFVFQVRDGFGNVVRAFNDTVSLEAGAPASLRVPGLIKAGAAVVAVNGVATFSAVRIDSAGVWDFTITAKNGPIFTSDAFTVTAGAPSLLLKAGGDGQTATVATTLASPLRVRVTDAYGNGIGGVTVNFNDLSGTLAGFPLSIETDAAGVAETTPTLGTIAGSVVVGAFAAGLTPDSVLFTLAATPDAVNGFQLVSGGEQTVAAGDTTANAWTVRAKDGYGNAVPNVTVSFVTFDDVGFTETSVITDANGDASTKVIAGPSIGLKTVYAQAVGASSLTTTVEVVAGIAKSLNIITEPASDTAGATFTTTSVQVLDAFGNLVTTAGTEVTLAVDAALTAGTIEGTTTATAVAGVASFPGLRLTKSGEYRFVVTAAGLTPDTTATFEVSTAAATEMTIVSGNNQPTAVGAALAQPMRIRVRDAFGNPIAAIGIVWGTSVGVSQVDSTVSYTDADGYAEMGLTMATTREDPSVEAAYGDLRVTFTHTGIAAAAATMEITGMPGDRAAGTTLSPITVTLRDTYGNVATAATGSVSVALATSPASSTLSGTTSASLTLGVATFSDLVLTKTGQYVLRFSTSGLADVDTDAFFITAAAPDTILVLYGDPQTVAVGGTSDSMVVQVLDAFGNPVPDVVLNWSSTVGTALTFASTSTDADGRALNYLGVGTTAGNLSASVAGEGLITRSFAITASAGTAVALRSVSAPTTATSGVAADAFVIEAVDEFDNRVTTFTGNVTIAKNVEVSPNGSIGGTLTVAAVAGVATFDDLLFSEAGSYGLAISADGLTGFNSSINVQAGAEARVALMSQPSSGTAGTALDMFLVRVTDAAGNVVGGSSANISVAVDASLTAGSLGGTTTKQIAEGSADFLDLELTATGSYRLVFSAPGLVPDTSASFVVSPAPASAVAVVGGNMQTVTVGTAADSALALRVTDAYGNPIVGWSVDWSVTSGAATPDSLITTTDADGVARTTFRAGSTVGSIQIEANASLAGSATFTAEATAGAAEVLAITTAPLDAVAGATLAGIVVQAEDSLGNVATGFTGTVTVSIEAGGPAGATLGGTLSANATAGVVTFSDLTLDKIGAYRLRFTADGTTPIVSDTFKITAAAADSLVYVSGTGQMLAPNGQAADSLVVRVADRFGNPVAEVPVSWGVSVGTALVSSSSVLSDSLGFSKIALTASQFAESGEVTAVNAGLTGSPVTFTYNTGAGAAAALNFSVNPTNAVAGETLSSLAVEVVDAFGNRVTGFTDPITIEIYSDPAPAIFGTTSFAPTAGLATFSDLRIEAAGTYQLRASAAGLPDSLSASFTIAPAAAAQLAFVQAPTTATAGEALSPAVVVAVRDAFGNAVVAGGTTVTLDLDSTATVGPIGGTVNLVSEVGSGLAQFTGISLTLAGEYAFVVRSGALAADTTDAFTVAPGEGASVEITSGDGQSGAVGTAIANPLAMTVRDAFGNPVPNTGVFWSVSVGGEAVLDSAAVFTDSLGVARTTLTFGSTVRSFTVTGSAGDAGSVNFSLSAVNAPAATLTTAFEPGLTLAGATLGLAEVDARDSLGNQALDFVGEVSVVVDSGPSGATIGGTTTVNAVAGRASFSDLSLSVAGAYRLRFTATGLDSAVSNTFTVSAAAAVNIAIADGNAQTGTVNTALGAPLVARVTDAFGNPVSGVSLTWTASPGVTLGESAIGTGLNGEMSQGVTLGTTAGSYSVVAAISDLPDSSVTFTMTAEAGAAAALVVTSAPTTATAGDTVVVRVEARDAYGNLATSFTGNVSFGLDDQVAQYTVTAPLTAAGGVVEFTDLVFGDATTFNVLVGSLGLADVGFSVAVSAGAAAQLQQVSGMGQSGFATLPLDTAFTVRALDAFGNPVSGASVDWTVLAGSGGGLVNGSASTGTTTDASGYASVNFTAGTTIGLQTARAVLANADSVEFDVSVSELIGNAVWTGNADTSWTNSANWIGGIVPTAFDSVYIPSGRPTYPVLIGDVAMTKLVIDDGVTGFDIGSFNVTVSGSIRAPATSAFAFTEGTVIANGSGAQTISGELPTLTIENGRYAVTPQPGHALFINGELALQSGGRLVMDGGDSVVVNGGIQTFDTAGLEQAAGSSISAQGDVVLAGVTGAGVLTGGRLYVRGAFSTTNADPGTFRPAAEHETHFTGSNNSITLAAPDVALDTSCALQCFGVIVATYAGLNDVLDINSHVKARRFDVQNFRFRAPNHRVIAGAGSALVSDSLGVKTLAFIDQMPTLGAVAVIDSAIVAAGAGTLPTGLTALISVQGYFSINGTHNGDLDVYDGGVLDVVGSAAAVTGTLSTSTNGSLRMADAGDVLTVGGNAVFNGAASDTDLTAGTLRVAENFTASASAFIATPSHTVELYGAVESSLDFFGGSGATDSRFGRLLLNKQNGLALGGGAVFVDGQLETVGTEQRIIGVGTPLTIRGAQIGGLLLSDLPLVILDGAAVTQLDNLEFADNQDGVTQLRIERDSLEVPINTPVFDTVATNPTYLELVDATVGPESLTVTVVNPAPEFHVGRIVIGSRATLSGWSPYAFLEWTNGGGNRQWNNPANWSAPYVPQPGDSVYVSGEQPPIIQFPASVRALVSTALFPIDVQAPLTVSERLILPATNGAACADSGVVLKSAPAALSIAGDLQCGLVATAGAVTLTGTSAMDSLVIGGTASVTPDGNELTVRQRLVTADNGTLVMGNEVDIVRVFGPAVFGSTPTGGTLTLGRLELHDSFTQSGSATAFQGGANHITALLRSQDMPVTFANPDSSAAGSHFGSVEVALDEGGTQVQLGSDIYVNGVLRAPLSANSREIAALATSRTVVARGTEVPSGSNLGFYNVALRIAEGANLDPDLYSIGFYDMPDAVTQMEVVRSNGMHTFHNFEFDTAAVGALLLVARDADSTENGQLEITMVNPDPAFNFFRIDNPGAAIYDWPDFPQFVWNGNVSDEWSNPGNWDDGVVPFTGVRIEIPVTSRLPAAIPAGTYGSLDVYDLGAGINIDGIVTFRGSVNAPTGGEAGLFCGSNPANRIIVDGVNDESSISGNMYCAVQVINGAVGVNGDTRTRFMLVSDNGGLDLGVSTLTIDSTFTTQTGGTLTMTEADARLVVGSRATFDGGSTTGLLTAGIIRTGTGLVQEQNGVPTSFDASGTHTVIVDNQSCLSCGPVVVGLNYPAQSGFQNLQLDAGDVSGNGVALTVRGDVTLGTSVSFDNNSELRVDGSISGDASTSIQLNAAALRLGGDWDFSGSWIGGTLQLVGTAQSLIPQRTYTMPIVIEGNVSLGTNVEVSAPYNLGSSLVVRNSGSMTIAPPGLVAAVFVEGVFAVEDSATVTMQSASGSLTVEDTARFDGGDTDGLLTAGTLSLEGDLVVSGKPGALRGGPGFTTRFTGTGAQRVSFALPGYDPGASHLGDIEVAGAEAISHVTLATDVWATGQLRTGSPNAPNRIVSNATDDRWLRLRGLSVIDSLTLDGISVRVDDGDVAGVVAGLRFLNLDGSAMPNLEFNRAGGTVQLANTSFDTGAGFTGDFLVARDTDTMDDDTFTIEVTGTTTPAAHAGRVLFENGAILENWLEEVDFIWTGAVNEVWTNPANWSSFAVPTATDSVFVPATVITMPEIALPATVRALVSEKDDGAILVSGATLTITELLSMPANDGLTCGVGGRIALVGNATPGSVGGYLDCELRVRSGTFSLAANTLVARDQLLIDSTGTLAVGERTLTLGEGVDLVVADSGLLQMTDAAGSVQAAADVTFGGRGSAGALTAGSLDVAGNFTQTGSSEAFAASNSHRTRLTSTTATITFATPGAAASHFGSLQAMETGTSVTLNSDVYVAVNLTTESVNADFIGGGGVNRLMQTGGIRNGGAGTYLSNVRVRLVDGGTDDIVNLVSFSSMDPTVTYLTVDRAGGTTSFPNLSFGPTPTTGRYLVARDTVSDASALVVALSVVNPQGHSGYIEVQSDATISGWDEFAQYTFLGTEDTNAGNPDNWDTGVLPAPTSNVRFDNASGFGPVSLNGVSYRNVSFASGAQVTIDGVVNAQKVQFESAPSCTGAGNIILTPAAQSSDNLVGSAPSCAVTLIGGTSFVTDTIALRAIIVGASAQLWIGNTADSLAQMTLADSLAVLSGGELHLRYETSEMTVEGQARFAVGSFGLLDKGTLNVWDSLRSEAFFTLGSTRVVLGDPAAPSSFSMSIGAEPGRSIDSLFVREGTLNIVDSATVNEFIGVLGSGTTITGDRLRIGTGDDAQPSLRSDGTLALTESDELTVNHLEVYGSLGSVGSFNVDTVTFLGQTMGTQQIPADDGSGLGAANYNYNLIRVAGSAVMQGADNTPEPSYTVLTGIRVVDGGGLLVAGTGDYPVTVDMPTGGDLIVDGYGASLILDGQDTHIITDSVFIRSDAQSILQGTNTSLTIGSDLILEGLNGNSTILNANGTGHVTRFTGNGTIRMGEGTGASQLGIVEVRGGTTTTLLTDLFVQVSIGREGATAGTITFRSANPGVDSTPRILTFGTDFVGAEGAVVMRNVGFLLESSEVQPGNGFALDNVTFQQMHPEATFLYANFKDTQTPTFNDITFDSPVGDGAYFFFDNTDVTGLPTVTFVNASPSLDCLTGTCEPGDVAPSGISPTATYIEEFSTVWDNPAHWSTGAVPDANTNVIIPAGKFAALFSDASAKSVTVESGGTLGFGGTLSLNLWGNLDVQGEVTGFTGTVRMRHVPGGSTLSVQGSMETKLEIAAGLGGYEDVVSLAGNVNLTENFAENGTTVSAGILSLGSYDFADSGSFRTTGTGRLRMDNSLGELIVFHDIEFGGGSTDGLLTAGEIRVLSGDFIQDGGNSSNSFVSSGSHRVSFNGPFSTRIVANSMTDSTSRFNSVYFLRSGGDATDFASDTVVIGSIPILSGILRFTGGSLVVTGSLGEITGHQFAMDSAQGIVDLRGTLPAPCATSTLNVTGYKGQFIPSTCHTEALAWFFQDAQTLTPLNAVWGTGNGSVLFAVGDNGTIRFSDQASSGGAPGNVTWAADSAAQTDHLLAVHGLTSAADTAIYAVGANGRIVWKHSLGDAWSVYSHPSTTTWRGVHVLSPSTVVIVGDGGAIIVGSDSSWTPATSGTLQNLYGITRAGGDFVVAGAAGTLLVSADGLTWASGSTGLATDLFAISAVSGAERYVGGAAGTLGLDDGSTVQNIGAAPRPVPQAIRGVVATGFGGLAVGDNFRVLHQQGQSWTVVTAVPNVADLRGVTSYFDVVTGLQVAIAVAADGSIYYVSIGAGPP</sequence>
<feature type="domain" description="Big-1" evidence="2">
    <location>
        <begin position="978"/>
        <end position="1070"/>
    </location>
</feature>
<evidence type="ECO:0000313" key="3">
    <source>
        <dbReference type="EMBL" id="WKW13206.1"/>
    </source>
</evidence>
<evidence type="ECO:0000256" key="1">
    <source>
        <dbReference type="ARBA" id="ARBA00010116"/>
    </source>
</evidence>
<dbReference type="InterPro" id="IPR008964">
    <property type="entry name" value="Invasin/intimin_cell_adhesion"/>
</dbReference>
<reference evidence="3" key="1">
    <citation type="submission" date="2023-07" db="EMBL/GenBank/DDBJ databases">
        <authorList>
            <person name="Haufschild T."/>
            <person name="Kallscheuer N."/>
            <person name="Hammer J."/>
            <person name="Kohn T."/>
            <person name="Kabuu M."/>
            <person name="Jogler M."/>
            <person name="Wohfarth N."/>
            <person name="Heuer A."/>
            <person name="Rohde M."/>
            <person name="van Teeseling M.C.F."/>
            <person name="Jogler C."/>
        </authorList>
    </citation>
    <scope>NUCLEOTIDE SEQUENCE</scope>
    <source>
        <strain evidence="3">Strain 138</strain>
        <strain evidence="4">Strain 318</strain>
    </source>
</reference>
<dbReference type="Gene3D" id="2.60.40.1120">
    <property type="entry name" value="Carboxypeptidase-like, regulatory domain"/>
    <property type="match status" value="2"/>
</dbReference>
<dbReference type="Pfam" id="PF02369">
    <property type="entry name" value="Big_1"/>
    <property type="match status" value="1"/>
</dbReference>
<organism evidence="3">
    <name type="scientific">Pseudogemmatithrix spongiicola</name>
    <dbReference type="NCBI Taxonomy" id="3062599"/>
    <lineage>
        <taxon>Bacteria</taxon>
        <taxon>Pseudomonadati</taxon>
        <taxon>Gemmatimonadota</taxon>
        <taxon>Gemmatimonadia</taxon>
        <taxon>Gemmatimonadales</taxon>
        <taxon>Gemmatimonadaceae</taxon>
        <taxon>Pseudogemmatithrix</taxon>
    </lineage>
</organism>
<feature type="domain" description="Big-1" evidence="2">
    <location>
        <begin position="3114"/>
        <end position="3213"/>
    </location>
</feature>
<dbReference type="PANTHER" id="PTHR39576:SF1">
    <property type="entry name" value="INVASIN"/>
    <property type="match status" value="1"/>
</dbReference>
<dbReference type="GO" id="GO:0009279">
    <property type="term" value="C:cell outer membrane"/>
    <property type="evidence" value="ECO:0007669"/>
    <property type="project" value="TreeGrafter"/>
</dbReference>
<feature type="domain" description="Big-1" evidence="2">
    <location>
        <begin position="2504"/>
        <end position="2597"/>
    </location>
</feature>
<evidence type="ECO:0000313" key="4">
    <source>
        <dbReference type="EMBL" id="WKW16113.1"/>
    </source>
</evidence>
<dbReference type="KEGG" id="pspc:Strain318_002523"/>
<dbReference type="PROSITE" id="PS51257">
    <property type="entry name" value="PROKAR_LIPOPROTEIN"/>
    <property type="match status" value="1"/>
</dbReference>
<evidence type="ECO:0000313" key="5">
    <source>
        <dbReference type="Proteomes" id="UP001229955"/>
    </source>
</evidence>
<evidence type="ECO:0000259" key="2">
    <source>
        <dbReference type="SMART" id="SM00634"/>
    </source>
</evidence>
<feature type="domain" description="Big-1" evidence="2">
    <location>
        <begin position="1389"/>
        <end position="1478"/>
    </location>
</feature>
<dbReference type="EMBL" id="CP130612">
    <property type="protein sequence ID" value="WKW13206.1"/>
    <property type="molecule type" value="Genomic_DNA"/>
</dbReference>
<accession>A0AA49JWD4</accession>
<feature type="domain" description="Big-1" evidence="2">
    <location>
        <begin position="1490"/>
        <end position="1580"/>
    </location>
</feature>
<feature type="domain" description="Big-1" evidence="2">
    <location>
        <begin position="2712"/>
        <end position="2804"/>
    </location>
</feature>
<feature type="domain" description="Big-1" evidence="2">
    <location>
        <begin position="2908"/>
        <end position="3006"/>
    </location>
</feature>
<proteinExistence type="inferred from homology"/>